<sequence>MNDYRWSPGHGPDRAALQRLHALARVPKQPMGEAWFMGDTRRMYPALMHDDPAQWPRDELDSALYELASGPVAFGPLREWSLWFTFLLPRALELIGRLEVAASNDNRLLGALITATFVHYPDCERLPANLRQDLLDTLGRAMFAPSLWGASVMKENAFCSPWRRGTPYGDMLDPSDAFSASCILIVKYLDPERLAGWLDSALRIADPFWRAGWMVWLAGAAPVLIDGAYPSALDSDGSHPAGWLNAHLLEAPSKLIVPDALPAAFVDAERRQLLQASLRRSLDRRRVQQWGADLRQAGAPRGEAFEYVLWQYDSAAEAVAERYRLD</sequence>
<organism evidence="1">
    <name type="scientific">Lysobacter firmicutimachus</name>
    <dbReference type="NCBI Taxonomy" id="1792846"/>
    <lineage>
        <taxon>Bacteria</taxon>
        <taxon>Pseudomonadati</taxon>
        <taxon>Pseudomonadota</taxon>
        <taxon>Gammaproteobacteria</taxon>
        <taxon>Lysobacterales</taxon>
        <taxon>Lysobacteraceae</taxon>
        <taxon>Lysobacter</taxon>
    </lineage>
</organism>
<dbReference type="AlphaFoldDB" id="A0AAU8MU91"/>
<name>A0AAU8MU91_9GAMM</name>
<proteinExistence type="predicted"/>
<gene>
    <name evidence="1" type="ORF">ABU614_21015</name>
</gene>
<protein>
    <submittedName>
        <fullName evidence="1">Uncharacterized protein</fullName>
    </submittedName>
</protein>
<reference evidence="1" key="1">
    <citation type="submission" date="2024-06" db="EMBL/GenBank/DDBJ databases">
        <authorList>
            <person name="Li S."/>
        </authorList>
    </citation>
    <scope>NUCLEOTIDE SEQUENCE</scope>
    <source>
        <strain evidence="1">SR10</strain>
    </source>
</reference>
<dbReference type="EMBL" id="CP159925">
    <property type="protein sequence ID" value="XCO74813.1"/>
    <property type="molecule type" value="Genomic_DNA"/>
</dbReference>
<dbReference type="RefSeq" id="WP_363797680.1">
    <property type="nucleotide sequence ID" value="NZ_CP159925.1"/>
</dbReference>
<accession>A0AAU8MU91</accession>
<evidence type="ECO:0000313" key="1">
    <source>
        <dbReference type="EMBL" id="XCO74813.1"/>
    </source>
</evidence>